<comment type="caution">
    <text evidence="2">The sequence shown here is derived from an EMBL/GenBank/DDBJ whole genome shotgun (WGS) entry which is preliminary data.</text>
</comment>
<evidence type="ECO:0000313" key="2">
    <source>
        <dbReference type="EMBL" id="OAA38761.1"/>
    </source>
</evidence>
<dbReference type="OrthoDB" id="4888390at2759"/>
<proteinExistence type="predicted"/>
<name>A0A167AC63_9HYPO</name>
<feature type="chain" id="PRO_5007883595" evidence="1">
    <location>
        <begin position="23"/>
        <end position="261"/>
    </location>
</feature>
<protein>
    <submittedName>
        <fullName evidence="2">Uncharacterized protein</fullName>
    </submittedName>
</protein>
<dbReference type="EMBL" id="AZHA01000025">
    <property type="protein sequence ID" value="OAA38761.1"/>
    <property type="molecule type" value="Genomic_DNA"/>
</dbReference>
<keyword evidence="3" id="KW-1185">Reference proteome</keyword>
<dbReference type="AlphaFoldDB" id="A0A167AC63"/>
<reference evidence="2 3" key="1">
    <citation type="journal article" date="2016" name="Genome Biol. Evol.">
        <title>Divergent and convergent evolution of fungal pathogenicity.</title>
        <authorList>
            <person name="Shang Y."/>
            <person name="Xiao G."/>
            <person name="Zheng P."/>
            <person name="Cen K."/>
            <person name="Zhan S."/>
            <person name="Wang C."/>
        </authorList>
    </citation>
    <scope>NUCLEOTIDE SEQUENCE [LARGE SCALE GENOMIC DNA]</scope>
    <source>
        <strain evidence="2 3">RCEF 3172</strain>
    </source>
</reference>
<organism evidence="2 3">
    <name type="scientific">Beauveria brongniartii RCEF 3172</name>
    <dbReference type="NCBI Taxonomy" id="1081107"/>
    <lineage>
        <taxon>Eukaryota</taxon>
        <taxon>Fungi</taxon>
        <taxon>Dikarya</taxon>
        <taxon>Ascomycota</taxon>
        <taxon>Pezizomycotina</taxon>
        <taxon>Sordariomycetes</taxon>
        <taxon>Hypocreomycetidae</taxon>
        <taxon>Hypocreales</taxon>
        <taxon>Cordycipitaceae</taxon>
        <taxon>Beauveria</taxon>
        <taxon>Beauveria brongniartii</taxon>
    </lineage>
</organism>
<keyword evidence="1" id="KW-0732">Signal</keyword>
<sequence>MGVLSALLFAAPLVLHATTVEGSRIPLNTDRQAFARDVETPKLPQALANEAASARVSKEPTDFVPDGKTCCPSGQEPTAYATKNDRCEYGSHVSAYVSQSDDKVTRCCFDVHAPKFYVHYFDLDKGFKFPVDIHGSSQHETGFCNLGLKYDISDVIVADNWISLHINLNVDCATYNKSDKEWITIFFNRNYRHSGRFTYVITGIGPTIYADVAAKIIGDDTVGLEVHVTGTGIIGRLDETVRDEIRNDVLKGFLKGKEICL</sequence>
<evidence type="ECO:0000313" key="3">
    <source>
        <dbReference type="Proteomes" id="UP000076863"/>
    </source>
</evidence>
<dbReference type="Proteomes" id="UP000076863">
    <property type="component" value="Unassembled WGS sequence"/>
</dbReference>
<gene>
    <name evidence="2" type="ORF">BBO_07008</name>
</gene>
<accession>A0A167AC63</accession>
<evidence type="ECO:0000256" key="1">
    <source>
        <dbReference type="SAM" id="SignalP"/>
    </source>
</evidence>
<feature type="signal peptide" evidence="1">
    <location>
        <begin position="1"/>
        <end position="22"/>
    </location>
</feature>